<proteinExistence type="predicted"/>
<comment type="caution">
    <text evidence="2">The sequence shown here is derived from an EMBL/GenBank/DDBJ whole genome shotgun (WGS) entry which is preliminary data.</text>
</comment>
<name>A0ABP7T6L5_9PSEU</name>
<keyword evidence="1" id="KW-0732">Signal</keyword>
<dbReference type="RefSeq" id="WP_344879931.1">
    <property type="nucleotide sequence ID" value="NZ_BAABAL010000018.1"/>
</dbReference>
<dbReference type="EMBL" id="BAABAL010000018">
    <property type="protein sequence ID" value="GAA4021806.1"/>
    <property type="molecule type" value="Genomic_DNA"/>
</dbReference>
<keyword evidence="3" id="KW-1185">Reference proteome</keyword>
<gene>
    <name evidence="2" type="ORF">GCM10022247_52520</name>
</gene>
<sequence>MRARKFAAACLVAGSALAVTSGVATASEVTAQGRWMVFATYPVSTQGWADCWNAKVNVAKGDCKLNSDTGATIDLWGWAS</sequence>
<evidence type="ECO:0000256" key="1">
    <source>
        <dbReference type="SAM" id="SignalP"/>
    </source>
</evidence>
<feature type="signal peptide" evidence="1">
    <location>
        <begin position="1"/>
        <end position="26"/>
    </location>
</feature>
<protein>
    <submittedName>
        <fullName evidence="2">Uncharacterized protein</fullName>
    </submittedName>
</protein>
<dbReference type="Proteomes" id="UP001501747">
    <property type="component" value="Unassembled WGS sequence"/>
</dbReference>
<evidence type="ECO:0000313" key="2">
    <source>
        <dbReference type="EMBL" id="GAA4021806.1"/>
    </source>
</evidence>
<accession>A0ABP7T6L5</accession>
<evidence type="ECO:0000313" key="3">
    <source>
        <dbReference type="Proteomes" id="UP001501747"/>
    </source>
</evidence>
<reference evidence="3" key="1">
    <citation type="journal article" date="2019" name="Int. J. Syst. Evol. Microbiol.">
        <title>The Global Catalogue of Microorganisms (GCM) 10K type strain sequencing project: providing services to taxonomists for standard genome sequencing and annotation.</title>
        <authorList>
            <consortium name="The Broad Institute Genomics Platform"/>
            <consortium name="The Broad Institute Genome Sequencing Center for Infectious Disease"/>
            <person name="Wu L."/>
            <person name="Ma J."/>
        </authorList>
    </citation>
    <scope>NUCLEOTIDE SEQUENCE [LARGE SCALE GENOMIC DNA]</scope>
    <source>
        <strain evidence="3">JCM 17342</strain>
    </source>
</reference>
<organism evidence="2 3">
    <name type="scientific">Allokutzneria multivorans</name>
    <dbReference type="NCBI Taxonomy" id="1142134"/>
    <lineage>
        <taxon>Bacteria</taxon>
        <taxon>Bacillati</taxon>
        <taxon>Actinomycetota</taxon>
        <taxon>Actinomycetes</taxon>
        <taxon>Pseudonocardiales</taxon>
        <taxon>Pseudonocardiaceae</taxon>
        <taxon>Allokutzneria</taxon>
    </lineage>
</organism>
<feature type="chain" id="PRO_5045670162" evidence="1">
    <location>
        <begin position="27"/>
        <end position="80"/>
    </location>
</feature>